<dbReference type="GeneID" id="95376127"/>
<sequence>MKKGQLVEISYKHPGGWEYGVVSKIYDDRCLILKEYGGRLMCEFTQPNSEKNPNEQWLSDDVKVAELFVDGKPVMAKKNLLGGYKFL</sequence>
<proteinExistence type="predicted"/>
<name>A0ABT4FMQ4_9BACL</name>
<comment type="caution">
    <text evidence="1">The sequence shown here is derived from an EMBL/GenBank/DDBJ whole genome shotgun (WGS) entry which is preliminary data.</text>
</comment>
<reference evidence="1 2" key="1">
    <citation type="submission" date="2022-05" db="EMBL/GenBank/DDBJ databases">
        <title>Genome Sequencing of Bee-Associated Microbes.</title>
        <authorList>
            <person name="Dunlap C."/>
        </authorList>
    </citation>
    <scope>NUCLEOTIDE SEQUENCE [LARGE SCALE GENOMIC DNA]</scope>
    <source>
        <strain evidence="1 2">NRRL B-23120</strain>
    </source>
</reference>
<gene>
    <name evidence="1" type="ORF">M5X16_29065</name>
</gene>
<keyword evidence="2" id="KW-1185">Reference proteome</keyword>
<evidence type="ECO:0000313" key="1">
    <source>
        <dbReference type="EMBL" id="MCY9599804.1"/>
    </source>
</evidence>
<dbReference type="EMBL" id="JAMDMJ010000055">
    <property type="protein sequence ID" value="MCY9599804.1"/>
    <property type="molecule type" value="Genomic_DNA"/>
</dbReference>
<dbReference type="Proteomes" id="UP001527202">
    <property type="component" value="Unassembled WGS sequence"/>
</dbReference>
<protein>
    <submittedName>
        <fullName evidence="1">Uncharacterized protein</fullName>
    </submittedName>
</protein>
<organism evidence="1 2">
    <name type="scientific">Paenibacillus chitinolyticus</name>
    <dbReference type="NCBI Taxonomy" id="79263"/>
    <lineage>
        <taxon>Bacteria</taxon>
        <taxon>Bacillati</taxon>
        <taxon>Bacillota</taxon>
        <taxon>Bacilli</taxon>
        <taxon>Bacillales</taxon>
        <taxon>Paenibacillaceae</taxon>
        <taxon>Paenibacillus</taxon>
    </lineage>
</organism>
<accession>A0ABT4FMQ4</accession>
<dbReference type="RefSeq" id="WP_129112494.1">
    <property type="nucleotide sequence ID" value="NZ_CP026520.1"/>
</dbReference>
<evidence type="ECO:0000313" key="2">
    <source>
        <dbReference type="Proteomes" id="UP001527202"/>
    </source>
</evidence>